<keyword evidence="3" id="KW-1185">Reference proteome</keyword>
<evidence type="ECO:0000256" key="1">
    <source>
        <dbReference type="SAM" id="MobiDB-lite"/>
    </source>
</evidence>
<feature type="region of interest" description="Disordered" evidence="1">
    <location>
        <begin position="90"/>
        <end position="113"/>
    </location>
</feature>
<gene>
    <name evidence="2" type="ORF">IF1G_06975</name>
</gene>
<sequence>MKYWIQNYAALTLNYLENKFDELQHLAKSVDASVDFRLSYQQGLLDHLSSIGDLCHRTTRAISVPTASADRLLPQKSVWSFKTRVVVSDKASPAEHTSKPVMNFLQSPRQASD</sequence>
<dbReference type="EMBL" id="SPUK01000010">
    <property type="protein sequence ID" value="TQV94096.1"/>
    <property type="molecule type" value="Genomic_DNA"/>
</dbReference>
<reference evidence="2 3" key="1">
    <citation type="journal article" date="2019" name="Appl. Microbiol. Biotechnol.">
        <title>Genome sequence of Isaria javanica and comparative genome analysis insights into family S53 peptidase evolution in fungal entomopathogens.</title>
        <authorList>
            <person name="Lin R."/>
            <person name="Zhang X."/>
            <person name="Xin B."/>
            <person name="Zou M."/>
            <person name="Gao Y."/>
            <person name="Qin F."/>
            <person name="Hu Q."/>
            <person name="Xie B."/>
            <person name="Cheng X."/>
        </authorList>
    </citation>
    <scope>NUCLEOTIDE SEQUENCE [LARGE SCALE GENOMIC DNA]</scope>
    <source>
        <strain evidence="2 3">IJ1G</strain>
    </source>
</reference>
<proteinExistence type="predicted"/>
<protein>
    <submittedName>
        <fullName evidence="2">Uncharacterized protein</fullName>
    </submittedName>
</protein>
<accession>A0A545UXB6</accession>
<evidence type="ECO:0000313" key="2">
    <source>
        <dbReference type="EMBL" id="TQV94096.1"/>
    </source>
</evidence>
<organism evidence="2 3">
    <name type="scientific">Cordyceps javanica</name>
    <dbReference type="NCBI Taxonomy" id="43265"/>
    <lineage>
        <taxon>Eukaryota</taxon>
        <taxon>Fungi</taxon>
        <taxon>Dikarya</taxon>
        <taxon>Ascomycota</taxon>
        <taxon>Pezizomycotina</taxon>
        <taxon>Sordariomycetes</taxon>
        <taxon>Hypocreomycetidae</taxon>
        <taxon>Hypocreales</taxon>
        <taxon>Cordycipitaceae</taxon>
        <taxon>Cordyceps</taxon>
    </lineage>
</organism>
<feature type="compositionally biased region" description="Polar residues" evidence="1">
    <location>
        <begin position="104"/>
        <end position="113"/>
    </location>
</feature>
<dbReference type="AlphaFoldDB" id="A0A545UXB6"/>
<dbReference type="Proteomes" id="UP000315783">
    <property type="component" value="Unassembled WGS sequence"/>
</dbReference>
<comment type="caution">
    <text evidence="2">The sequence shown here is derived from an EMBL/GenBank/DDBJ whole genome shotgun (WGS) entry which is preliminary data.</text>
</comment>
<evidence type="ECO:0000313" key="3">
    <source>
        <dbReference type="Proteomes" id="UP000315783"/>
    </source>
</evidence>
<name>A0A545UXB6_9HYPO</name>